<gene>
    <name evidence="2" type="ORF">RRG08_036664</name>
</gene>
<name>A0AAE1AER2_9GAST</name>
<feature type="region of interest" description="Disordered" evidence="1">
    <location>
        <begin position="1"/>
        <end position="37"/>
    </location>
</feature>
<accession>A0AAE1AER2</accession>
<keyword evidence="3" id="KW-1185">Reference proteome</keyword>
<evidence type="ECO:0000256" key="1">
    <source>
        <dbReference type="SAM" id="MobiDB-lite"/>
    </source>
</evidence>
<dbReference type="AlphaFoldDB" id="A0AAE1AER2"/>
<evidence type="ECO:0000313" key="3">
    <source>
        <dbReference type="Proteomes" id="UP001283361"/>
    </source>
</evidence>
<organism evidence="2 3">
    <name type="scientific">Elysia crispata</name>
    <name type="common">lettuce slug</name>
    <dbReference type="NCBI Taxonomy" id="231223"/>
    <lineage>
        <taxon>Eukaryota</taxon>
        <taxon>Metazoa</taxon>
        <taxon>Spiralia</taxon>
        <taxon>Lophotrochozoa</taxon>
        <taxon>Mollusca</taxon>
        <taxon>Gastropoda</taxon>
        <taxon>Heterobranchia</taxon>
        <taxon>Euthyneura</taxon>
        <taxon>Panpulmonata</taxon>
        <taxon>Sacoglossa</taxon>
        <taxon>Placobranchoidea</taxon>
        <taxon>Plakobranchidae</taxon>
        <taxon>Elysia</taxon>
    </lineage>
</organism>
<dbReference type="EMBL" id="JAWDGP010001955">
    <property type="protein sequence ID" value="KAK3786559.1"/>
    <property type="molecule type" value="Genomic_DNA"/>
</dbReference>
<dbReference type="Proteomes" id="UP001283361">
    <property type="component" value="Unassembled WGS sequence"/>
</dbReference>
<reference evidence="2" key="1">
    <citation type="journal article" date="2023" name="G3 (Bethesda)">
        <title>A reference genome for the long-term kleptoplast-retaining sea slug Elysia crispata morphotype clarki.</title>
        <authorList>
            <person name="Eastman K.E."/>
            <person name="Pendleton A.L."/>
            <person name="Shaikh M.A."/>
            <person name="Suttiyut T."/>
            <person name="Ogas R."/>
            <person name="Tomko P."/>
            <person name="Gavelis G."/>
            <person name="Widhalm J.R."/>
            <person name="Wisecaver J.H."/>
        </authorList>
    </citation>
    <scope>NUCLEOTIDE SEQUENCE</scope>
    <source>
        <strain evidence="2">ECLA1</strain>
    </source>
</reference>
<comment type="caution">
    <text evidence="2">The sequence shown here is derived from an EMBL/GenBank/DDBJ whole genome shotgun (WGS) entry which is preliminary data.</text>
</comment>
<sequence length="241" mass="27296">MPESYPSTPPGVGQSVRGDKHPAISQSSPRRLQRTPFTHKYQRNFNAAMDKFNVLLRSHRHDVVILVHANQLRNKPICTPFTAGQNQRRIGCVHLSIRREHGKKPYVQMRLTQKSDTKHRVSLFMSAQSLEMPPLADLILTLYGGVDVIQARSLLGTMIKQDRDSTSRFLATSEEGGREIVNKVFLPAICDNFLAAVVYEPGIETQLKHVNHLMVETVPQEDRHYVLNLCTRNDPNNALVL</sequence>
<protein>
    <submittedName>
        <fullName evidence="2">Uncharacterized protein</fullName>
    </submittedName>
</protein>
<proteinExistence type="predicted"/>
<evidence type="ECO:0000313" key="2">
    <source>
        <dbReference type="EMBL" id="KAK3786559.1"/>
    </source>
</evidence>